<comment type="caution">
    <text evidence="4">The sequence shown here is derived from an EMBL/GenBank/DDBJ whole genome shotgun (WGS) entry which is preliminary data.</text>
</comment>
<dbReference type="Proteomes" id="UP001596997">
    <property type="component" value="Unassembled WGS sequence"/>
</dbReference>
<evidence type="ECO:0000256" key="1">
    <source>
        <dbReference type="SAM" id="MobiDB-lite"/>
    </source>
</evidence>
<organism evidence="4 5">
    <name type="scientific">Pseudofulvibacter geojedonensis</name>
    <dbReference type="NCBI Taxonomy" id="1123758"/>
    <lineage>
        <taxon>Bacteria</taxon>
        <taxon>Pseudomonadati</taxon>
        <taxon>Bacteroidota</taxon>
        <taxon>Flavobacteriia</taxon>
        <taxon>Flavobacteriales</taxon>
        <taxon>Flavobacteriaceae</taxon>
        <taxon>Pseudofulvibacter</taxon>
    </lineage>
</organism>
<feature type="domain" description="Gliding motility protein SprA N-terminal" evidence="3">
    <location>
        <begin position="49"/>
        <end position="436"/>
    </location>
</feature>
<dbReference type="InterPro" id="IPR026377">
    <property type="entry name" value="Cell_surface_SprA"/>
</dbReference>
<dbReference type="NCBIfam" id="TIGR04189">
    <property type="entry name" value="surface_SprA"/>
    <property type="match status" value="1"/>
</dbReference>
<feature type="compositionally biased region" description="Polar residues" evidence="1">
    <location>
        <begin position="1132"/>
        <end position="1150"/>
    </location>
</feature>
<keyword evidence="2" id="KW-0732">Signal</keyword>
<gene>
    <name evidence="4" type="primary">sprA</name>
    <name evidence="4" type="ORF">ACFQ1O_06445</name>
</gene>
<feature type="chain" id="PRO_5045732724" evidence="2">
    <location>
        <begin position="22"/>
        <end position="2435"/>
    </location>
</feature>
<dbReference type="RefSeq" id="WP_377714543.1">
    <property type="nucleotide sequence ID" value="NZ_JBHTJM010000006.1"/>
</dbReference>
<evidence type="ECO:0000313" key="4">
    <source>
        <dbReference type="EMBL" id="MFD0963637.1"/>
    </source>
</evidence>
<protein>
    <submittedName>
        <fullName evidence="4">Cell surface protein SprA</fullName>
    </submittedName>
</protein>
<keyword evidence="5" id="KW-1185">Reference proteome</keyword>
<sequence>MSKIALVAFFFVTIFSAKVFAQNPVVQDSIQPKEGFNLGQLNVPNPASISSKYTYDPLTERYIYTETIGNFNIDYPLILTPAEYEELVLKESMQAYYKEKLDAIEGKKEGSEEAQKNLLPAFYVNSSFFETIFGGDTIEVIPQGSVEMDIGFLYNKQDNPSLSPRNRRNFTFDFDQRISLSLLGKVGKRLQVTANYDTESVFDFQNQIKLEYTPTEDDIIRKIEVGNVNMPLNSALITGAQSLFGVKTELQFGKTNVTAVFSEQKSQRKTVTAQGGGTLEEFELFALDYDENRHFFLGQYFRNNYDNALVNYPFINSNVQITRIEVWVTNRNNTTNNVRNIVAVQDIGESGVLGEPSVPVFASANAFPDNSNNGLNPETIGAGSTLTSSIRDIANVDAGFGTLAPVFSEGIDYAKLENARKLNQNQEYNLNTQLGYISLNQKLNNDEVLAVAYQYTVNGQVYQVGEFATDGVDATEVDDNSGAVTNQNLVLKMLKSNITSVDEPIWDLMMKNVYPLGAYQLSQDGFKLDVLYTDPSPINYITDTDGVALPVGVAETTLLQVFDLDKLNANNDPETGGDGFFDFVPGVTVNTQTGSVIFPQVEPFGEYLFEELRTNISEDYNGDETNPAAFNANQAKYVYRSLYASTKTVAMEEANKNKFQLKGRYKSTGGNGIPLGAFNVPRGSVTVTAGGRQLVEGVDYTVDYSLGRVQILDEALTASNIPIDVSVENNAVFGQQNRRFMGVNVEHKFNENFLVGGTILNLSERPLTQKATYGYEPINNTIVGFNGNYSTELPFLTRLVNKLPNVDTDVPSNLSVRGEFAYLLPGSPKRTNLNGEATTYVDDFEASQTSIDVKSPLAWFLSSTPRGYSLGDVADEEVPQDNLAAGFRRAKMAWYNIDPIFYSNQRPSGISDNDISSLATSRVFIDEVIDQDIAVGQTTVLNTLDLAYYPDTKGPYNNRSQADVQMNPQRNWAGITRQLTTTDFEQANVEYMEFWIQDPYYDSANADPVIPSNGGKITINLGSVSEDVLKDGRKLYENGLPANGAIEPSVVTGTTWGNVPVNQALIYAFDTDGAERTNQDLGLDGLNDANEASIYNVGAAENPEDPAGDNYNYYLNANGTILERYLNYNGTQGNSPVDVTDTNRGSTTQPDVEDINRDNTMNTIDSYYQYEIDFDSNMQLDASNPFLRDIKFSRRDMPNGSFKNVRWLQFRVPLRDPNPNDDSDGIKAIGGISDFRSVRFMRLFLSEFDEDVVLRFGTLELIRGDWRIYSQTLDLEPDNNLDVTEFESGAVNYQENANYVLPPGVTVEELFNNNSILRQNEQSLSVRVKDLEENDARAVFKNIQIDMLQFKKLRMFLHAAPYDVNTPLADNDVSAIVRMGNDLNSNYYEIEKPLAVSDFNASTAESLWLPSQNNLEIPLDVLTRVKASKITTSGIITDLTYFDVSPNGEITDTAVDPSTGEPTTDIDPAVVAYRVAVKGNPSLGNIRSLMLGVRNNSTTDKSAEVWFNELRLSDMDNKGGWAALASADVNLADFANISATGKRSTVGFGTLEQGPNERSRDDVKQYDVVTNVNVGQLLPKKWGLQIPFNYAVGEEIITPKFDPLYQDIELETIIDQDPDNEEFYRNRAENYTKRKSINFIGVRKERTGEAKPRFYDIENVTVSYSYNQVNHRDYEVENFLEQQVRAGLTYGYGFEQKPIEPLKKIKMFDKSKYFKILKDINFNLLPSNISLSTNFNRLYNKQRFRNVDDVSGGIPLPDLYKRNYTFDWQYNISHNLTKKLQFNFSATRNNIVRNYVDNPLAALPVIDQTKTVWDGFFDIGDPNRHAQQLQLNYELPLDKLPMFSFVKSNYTYTGDFQWQKGPDSQNNGSIPGVPRIGNSIQNAQTHSLNASLDMKKFYKYVGLTKKNFKKTYAQKLRPKKDRKTKRLEFLKGKDSLTADQEIKREVKVKKLEEQLTAIKEKSKTKPKATIANKIFNAGVDVLSSVKKIQVAYTENNGSYIPGYLQGIGFMGTLKPSLGYVFGAEAENLRFEAARKGWLTLYQDFNEQYTRSKLRTLNISANLEPVKNLKIDLIANRNYQHNYSENFRVVGADPLTGLGGTYEALTPNTFGNFSISTMLIKTAFSKSDENQSAAFDQFKANRREVALRLAQRDGIDITDPANFENNDAVNGFPNGYGKTSQQVLLPAFLAAYSGQDAGKTKLGAFRNIPIPNWTLKYTGLMQYKWFKKKFKRFSLSHGYKADYTINQFRTNLDLQANPGDNIDQAGNFKSETIFSNINLTEQFSPLIKVDLEMKNSIRVGLEYRKDRALSLSFDNNLMTEIQGKEYIVQLGYRIKDLRFKTKFGGKATTLKGDLNIKTDLSLRNNKTIIRYLDLENNQVTAGQKLFSGKLTADYALTKNFTTLFYFDYTFSDAVISTSFPQTTMRGGFTLRYNFGN</sequence>
<evidence type="ECO:0000256" key="2">
    <source>
        <dbReference type="SAM" id="SignalP"/>
    </source>
</evidence>
<proteinExistence type="predicted"/>
<name>A0ABW3I218_9FLAO</name>
<feature type="signal peptide" evidence="2">
    <location>
        <begin position="1"/>
        <end position="21"/>
    </location>
</feature>
<dbReference type="Pfam" id="PF14349">
    <property type="entry name" value="SprA_N"/>
    <property type="match status" value="2"/>
</dbReference>
<dbReference type="EMBL" id="JBHTJM010000006">
    <property type="protein sequence ID" value="MFD0963637.1"/>
    <property type="molecule type" value="Genomic_DNA"/>
</dbReference>
<evidence type="ECO:0000259" key="3">
    <source>
        <dbReference type="Pfam" id="PF14349"/>
    </source>
</evidence>
<feature type="region of interest" description="Disordered" evidence="1">
    <location>
        <begin position="1132"/>
        <end position="1157"/>
    </location>
</feature>
<accession>A0ABW3I218</accession>
<dbReference type="InterPro" id="IPR025684">
    <property type="entry name" value="SprA_N_dom"/>
</dbReference>
<evidence type="ECO:0000313" key="5">
    <source>
        <dbReference type="Proteomes" id="UP001596997"/>
    </source>
</evidence>
<reference evidence="5" key="1">
    <citation type="journal article" date="2019" name="Int. J. Syst. Evol. Microbiol.">
        <title>The Global Catalogue of Microorganisms (GCM) 10K type strain sequencing project: providing services to taxonomists for standard genome sequencing and annotation.</title>
        <authorList>
            <consortium name="The Broad Institute Genomics Platform"/>
            <consortium name="The Broad Institute Genome Sequencing Center for Infectious Disease"/>
            <person name="Wu L."/>
            <person name="Ma J."/>
        </authorList>
    </citation>
    <scope>NUCLEOTIDE SEQUENCE [LARGE SCALE GENOMIC DNA]</scope>
    <source>
        <strain evidence="5">CCUG 62114</strain>
    </source>
</reference>
<feature type="domain" description="Gliding motility protein SprA N-terminal" evidence="3">
    <location>
        <begin position="1103"/>
        <end position="1612"/>
    </location>
</feature>